<accession>A0A9N9HS46</accession>
<feature type="non-terminal residue" evidence="1">
    <location>
        <position position="1"/>
    </location>
</feature>
<dbReference type="Proteomes" id="UP000789831">
    <property type="component" value="Unassembled WGS sequence"/>
</dbReference>
<evidence type="ECO:0000313" key="2">
    <source>
        <dbReference type="Proteomes" id="UP000789831"/>
    </source>
</evidence>
<dbReference type="AlphaFoldDB" id="A0A9N9HS46"/>
<evidence type="ECO:0000313" key="1">
    <source>
        <dbReference type="EMBL" id="CAG8703329.1"/>
    </source>
</evidence>
<sequence>FRSPKRDNDINKVDDKFIDANAVDVVNGINLEFPIIANIPSTG</sequence>
<reference evidence="1" key="1">
    <citation type="submission" date="2021-06" db="EMBL/GenBank/DDBJ databases">
        <authorList>
            <person name="Kallberg Y."/>
            <person name="Tangrot J."/>
            <person name="Rosling A."/>
        </authorList>
    </citation>
    <scope>NUCLEOTIDE SEQUENCE</scope>
    <source>
        <strain evidence="1">MT106</strain>
    </source>
</reference>
<organism evidence="1 2">
    <name type="scientific">Ambispora gerdemannii</name>
    <dbReference type="NCBI Taxonomy" id="144530"/>
    <lineage>
        <taxon>Eukaryota</taxon>
        <taxon>Fungi</taxon>
        <taxon>Fungi incertae sedis</taxon>
        <taxon>Mucoromycota</taxon>
        <taxon>Glomeromycotina</taxon>
        <taxon>Glomeromycetes</taxon>
        <taxon>Archaeosporales</taxon>
        <taxon>Ambisporaceae</taxon>
        <taxon>Ambispora</taxon>
    </lineage>
</organism>
<proteinExistence type="predicted"/>
<gene>
    <name evidence="1" type="ORF">AGERDE_LOCUS13620</name>
</gene>
<protein>
    <submittedName>
        <fullName evidence="1">5768_t:CDS:1</fullName>
    </submittedName>
</protein>
<comment type="caution">
    <text evidence="1">The sequence shown here is derived from an EMBL/GenBank/DDBJ whole genome shotgun (WGS) entry which is preliminary data.</text>
</comment>
<keyword evidence="2" id="KW-1185">Reference proteome</keyword>
<dbReference type="EMBL" id="CAJVPL010018878">
    <property type="protein sequence ID" value="CAG8703329.1"/>
    <property type="molecule type" value="Genomic_DNA"/>
</dbReference>
<name>A0A9N9HS46_9GLOM</name>